<reference evidence="2" key="1">
    <citation type="submission" date="2014-11" db="EMBL/GenBank/DDBJ databases">
        <authorList>
            <person name="Geib S."/>
        </authorList>
    </citation>
    <scope>NUCLEOTIDE SEQUENCE</scope>
</reference>
<accession>A0A0A1WHH5</accession>
<proteinExistence type="predicted"/>
<reference evidence="2" key="2">
    <citation type="journal article" date="2015" name="Gigascience">
        <title>Reconstructing a comprehensive transcriptome assembly of a white-pupal translocated strain of the pest fruit fly Bactrocera cucurbitae.</title>
        <authorList>
            <person name="Sim S.B."/>
            <person name="Calla B."/>
            <person name="Hall B."/>
            <person name="DeRego T."/>
            <person name="Geib S.M."/>
        </authorList>
    </citation>
    <scope>NUCLEOTIDE SEQUENCE</scope>
</reference>
<evidence type="ECO:0000256" key="1">
    <source>
        <dbReference type="SAM" id="MobiDB-lite"/>
    </source>
</evidence>
<evidence type="ECO:0000313" key="2">
    <source>
        <dbReference type="EMBL" id="JAC97974.1"/>
    </source>
</evidence>
<dbReference type="EMBL" id="GBXI01016317">
    <property type="protein sequence ID" value="JAC97974.1"/>
    <property type="molecule type" value="Transcribed_RNA"/>
</dbReference>
<gene>
    <name evidence="2" type="ORF">g.4832</name>
</gene>
<organism evidence="2">
    <name type="scientific">Zeugodacus cucurbitae</name>
    <name type="common">Melon fruit fly</name>
    <name type="synonym">Bactrocera cucurbitae</name>
    <dbReference type="NCBI Taxonomy" id="28588"/>
    <lineage>
        <taxon>Eukaryota</taxon>
        <taxon>Metazoa</taxon>
        <taxon>Ecdysozoa</taxon>
        <taxon>Arthropoda</taxon>
        <taxon>Hexapoda</taxon>
        <taxon>Insecta</taxon>
        <taxon>Pterygota</taxon>
        <taxon>Neoptera</taxon>
        <taxon>Endopterygota</taxon>
        <taxon>Diptera</taxon>
        <taxon>Brachycera</taxon>
        <taxon>Muscomorpha</taxon>
        <taxon>Tephritoidea</taxon>
        <taxon>Tephritidae</taxon>
        <taxon>Zeugodacus</taxon>
        <taxon>Zeugodacus</taxon>
    </lineage>
</organism>
<dbReference type="OrthoDB" id="7957728at2759"/>
<dbReference type="AlphaFoldDB" id="A0A0A1WHH5"/>
<protein>
    <submittedName>
        <fullName evidence="2">Uncharacterized protein</fullName>
    </submittedName>
</protein>
<name>A0A0A1WHH5_ZEUCU</name>
<sequence>MHKRYCRRGEINFITDRLTIPLFLASRVSARKNYDYITRTEQNIKRMCEEAKQPNTKMRSVYEKLIGKYAENPKPCKNVRRIKIVREHSDQKAFHLPPNIYEVDKIPFENRRGLGGAYWHRLPEPKLTSRKKATKDVDWQFYNIPSDIDRLNDRHNHYKGKFRTKTRSHLAAWKGKTRKDYLQISCNFDRSITSPKITPRKHVPKPNPYLFLHRSCVPEKLTSYIMRNQSFTPAVDRYEIKYTADCWPSILKKRSNPQTATVSSQQRSGGKRCLYQLLNAASLTQTKIRLDNKQTADTINAKLFHNNKRPPRVPISRRPPPTMPTVPSNIRFNTIITVPRRVLKCPAPRASATTKKFQLRRREPVVPKPILAKFEYKRVFKFKPLPSPKELITKNEIFGDLSSQETPYFYFRPVDVNKFLKSNSCKCILG</sequence>
<feature type="region of interest" description="Disordered" evidence="1">
    <location>
        <begin position="306"/>
        <end position="328"/>
    </location>
</feature>